<proteinExistence type="predicted"/>
<sequence>MSESETNESETGAGVTGAGRFGTGDGGTLRLRPPAHRVNRTAVTWWRSRILLTGGAVVAVLVVLALVLPGGARFWLLAPAAGFAVVTVVAAVGMPLWWYRVHRWEVTGDAVYTRTGALWQEWRVAPMSRIQTVDSERGPLEQVFGLATVTVTTASAKGALTIPGLDRDLAADLVHELTETTQATPGDAT</sequence>
<protein>
    <submittedName>
        <fullName evidence="4">PH domain-containing protein</fullName>
    </submittedName>
</protein>
<name>A0ABN1VDG9_9PSEU</name>
<organism evidence="4 5">
    <name type="scientific">Prauserella alba</name>
    <dbReference type="NCBI Taxonomy" id="176898"/>
    <lineage>
        <taxon>Bacteria</taxon>
        <taxon>Bacillati</taxon>
        <taxon>Actinomycetota</taxon>
        <taxon>Actinomycetes</taxon>
        <taxon>Pseudonocardiales</taxon>
        <taxon>Pseudonocardiaceae</taxon>
        <taxon>Prauserella</taxon>
    </lineage>
</organism>
<keyword evidence="5" id="KW-1185">Reference proteome</keyword>
<keyword evidence="2" id="KW-0812">Transmembrane</keyword>
<feature type="region of interest" description="Disordered" evidence="1">
    <location>
        <begin position="1"/>
        <end position="31"/>
    </location>
</feature>
<dbReference type="PANTHER" id="PTHR34473">
    <property type="entry name" value="UPF0699 TRANSMEMBRANE PROTEIN YDBS"/>
    <property type="match status" value="1"/>
</dbReference>
<evidence type="ECO:0000259" key="3">
    <source>
        <dbReference type="Pfam" id="PF03703"/>
    </source>
</evidence>
<evidence type="ECO:0000313" key="4">
    <source>
        <dbReference type="EMBL" id="GAA1202350.1"/>
    </source>
</evidence>
<reference evidence="4 5" key="1">
    <citation type="journal article" date="2019" name="Int. J. Syst. Evol. Microbiol.">
        <title>The Global Catalogue of Microorganisms (GCM) 10K type strain sequencing project: providing services to taxonomists for standard genome sequencing and annotation.</title>
        <authorList>
            <consortium name="The Broad Institute Genomics Platform"/>
            <consortium name="The Broad Institute Genome Sequencing Center for Infectious Disease"/>
            <person name="Wu L."/>
            <person name="Ma J."/>
        </authorList>
    </citation>
    <scope>NUCLEOTIDE SEQUENCE [LARGE SCALE GENOMIC DNA]</scope>
    <source>
        <strain evidence="4 5">JCM 13022</strain>
    </source>
</reference>
<feature type="domain" description="YdbS-like PH" evidence="3">
    <location>
        <begin position="99"/>
        <end position="174"/>
    </location>
</feature>
<evidence type="ECO:0000256" key="2">
    <source>
        <dbReference type="SAM" id="Phobius"/>
    </source>
</evidence>
<gene>
    <name evidence="4" type="ORF">GCM10009675_19220</name>
</gene>
<dbReference type="Pfam" id="PF03703">
    <property type="entry name" value="bPH_2"/>
    <property type="match status" value="1"/>
</dbReference>
<keyword evidence="2" id="KW-0472">Membrane</keyword>
<feature type="compositionally biased region" description="Gly residues" evidence="1">
    <location>
        <begin position="14"/>
        <end position="27"/>
    </location>
</feature>
<dbReference type="Proteomes" id="UP001500467">
    <property type="component" value="Unassembled WGS sequence"/>
</dbReference>
<dbReference type="InterPro" id="IPR005182">
    <property type="entry name" value="YdbS-like_PH"/>
</dbReference>
<dbReference type="PANTHER" id="PTHR34473:SF3">
    <property type="entry name" value="TRANSMEMBRANE PROTEIN-RELATED"/>
    <property type="match status" value="1"/>
</dbReference>
<keyword evidence="2" id="KW-1133">Transmembrane helix</keyword>
<evidence type="ECO:0000256" key="1">
    <source>
        <dbReference type="SAM" id="MobiDB-lite"/>
    </source>
</evidence>
<comment type="caution">
    <text evidence="4">The sequence shown here is derived from an EMBL/GenBank/DDBJ whole genome shotgun (WGS) entry which is preliminary data.</text>
</comment>
<feature type="transmembrane region" description="Helical" evidence="2">
    <location>
        <begin position="74"/>
        <end position="99"/>
    </location>
</feature>
<accession>A0ABN1VDG9</accession>
<dbReference type="EMBL" id="BAAALM010000006">
    <property type="protein sequence ID" value="GAA1202350.1"/>
    <property type="molecule type" value="Genomic_DNA"/>
</dbReference>
<feature type="transmembrane region" description="Helical" evidence="2">
    <location>
        <begin position="50"/>
        <end position="68"/>
    </location>
</feature>
<evidence type="ECO:0000313" key="5">
    <source>
        <dbReference type="Proteomes" id="UP001500467"/>
    </source>
</evidence>